<evidence type="ECO:0000256" key="1">
    <source>
        <dbReference type="SAM" id="SignalP"/>
    </source>
</evidence>
<evidence type="ECO:0000313" key="3">
    <source>
        <dbReference type="RefSeq" id="XP_013881299.1"/>
    </source>
</evidence>
<organism evidence="2 3">
    <name type="scientific">Austrofundulus limnaeus</name>
    <name type="common">Annual killifish</name>
    <dbReference type="NCBI Taxonomy" id="52670"/>
    <lineage>
        <taxon>Eukaryota</taxon>
        <taxon>Metazoa</taxon>
        <taxon>Chordata</taxon>
        <taxon>Craniata</taxon>
        <taxon>Vertebrata</taxon>
        <taxon>Euteleostomi</taxon>
        <taxon>Actinopterygii</taxon>
        <taxon>Neopterygii</taxon>
        <taxon>Teleostei</taxon>
        <taxon>Neoteleostei</taxon>
        <taxon>Acanthomorphata</taxon>
        <taxon>Ovalentaria</taxon>
        <taxon>Atherinomorphae</taxon>
        <taxon>Cyprinodontiformes</taxon>
        <taxon>Rivulidae</taxon>
        <taxon>Austrofundulus</taxon>
    </lineage>
</organism>
<name>A0A2I4CMT2_AUSLI</name>
<dbReference type="AlphaFoldDB" id="A0A2I4CMT2"/>
<evidence type="ECO:0000313" key="2">
    <source>
        <dbReference type="Proteomes" id="UP000192220"/>
    </source>
</evidence>
<protein>
    <submittedName>
        <fullName evidence="3">Pro-MCH</fullName>
    </submittedName>
</protein>
<gene>
    <name evidence="3" type="primary">pmch</name>
</gene>
<proteinExistence type="predicted"/>
<dbReference type="Proteomes" id="UP000192220">
    <property type="component" value="Unplaced"/>
</dbReference>
<accession>A0A2I4CMT2</accession>
<dbReference type="Pfam" id="PF05824">
    <property type="entry name" value="Pro-MCH"/>
    <property type="match status" value="1"/>
</dbReference>
<keyword evidence="2" id="KW-1185">Reference proteome</keyword>
<reference evidence="3" key="1">
    <citation type="submission" date="2025-08" db="UniProtKB">
        <authorList>
            <consortium name="RefSeq"/>
        </authorList>
    </citation>
    <scope>IDENTIFICATION</scope>
    <source>
        <strain evidence="3">Quisiro</strain>
        <tissue evidence="3">Liver</tissue>
    </source>
</reference>
<dbReference type="RefSeq" id="XP_013881299.1">
    <property type="nucleotide sequence ID" value="XM_014025845.1"/>
</dbReference>
<dbReference type="InParanoid" id="A0A2I4CMT2"/>
<dbReference type="GO" id="GO:0031777">
    <property type="term" value="F:type 1 melanin-concentrating hormone receptor binding"/>
    <property type="evidence" value="ECO:0007669"/>
    <property type="project" value="TreeGrafter"/>
</dbReference>
<dbReference type="STRING" id="52670.A0A2I4CMT2"/>
<dbReference type="PANTHER" id="PTHR12091">
    <property type="entry name" value="MELANIN-CONCENTRATING HORMONE"/>
    <property type="match status" value="1"/>
</dbReference>
<dbReference type="InterPro" id="IPR005456">
    <property type="entry name" value="Prepro-melanin_conc_hormone"/>
</dbReference>
<dbReference type="GO" id="GO:0045202">
    <property type="term" value="C:synapse"/>
    <property type="evidence" value="ECO:0007669"/>
    <property type="project" value="GOC"/>
</dbReference>
<dbReference type="CTD" id="5367"/>
<dbReference type="GO" id="GO:0030354">
    <property type="term" value="F:melanin-concentrating hormone activity"/>
    <property type="evidence" value="ECO:0007669"/>
    <property type="project" value="InterPro"/>
</dbReference>
<dbReference type="GO" id="GO:0007268">
    <property type="term" value="P:chemical synaptic transmission"/>
    <property type="evidence" value="ECO:0007669"/>
    <property type="project" value="InterPro"/>
</dbReference>
<feature type="chain" id="PRO_5014150653" evidence="1">
    <location>
        <begin position="25"/>
        <end position="155"/>
    </location>
</feature>
<dbReference type="KEGG" id="alim:106530264"/>
<dbReference type="PANTHER" id="PTHR12091:SF2">
    <property type="entry name" value="PRO-MCH PRECURSOR"/>
    <property type="match status" value="1"/>
</dbReference>
<feature type="signal peptide" evidence="1">
    <location>
        <begin position="1"/>
        <end position="24"/>
    </location>
</feature>
<sequence>MMSVFSVLFTLVLFSDLNSHLVTAALFSAEAEDVPTADQESLDSVLGDETMAEPVWVPTLDRRNMMVDNIKEDGTPKILIISGTGLRGHGVRGLNPTISRSRPLIPKQTRSHVPDDFALNIEKREKDLDMLRCMIGRVYRPCWETKDFPLLSAEH</sequence>
<dbReference type="OrthoDB" id="8639774at2759"/>
<keyword evidence="1" id="KW-0732">Signal</keyword>